<gene>
    <name evidence="1" type="ORF">T4D_15046</name>
</gene>
<dbReference type="AlphaFoldDB" id="A0A0V1F4M6"/>
<sequence>MIFWKFCYASRQFNQKNRKTIQKLGKPHKKQENVEFSFKMRELLSKAMLQKPQHKETKIDKKCAFKPLLGETN</sequence>
<comment type="caution">
    <text evidence="1">The sequence shown here is derived from an EMBL/GenBank/DDBJ whole genome shotgun (WGS) entry which is preliminary data.</text>
</comment>
<reference evidence="1 2" key="1">
    <citation type="submission" date="2015-01" db="EMBL/GenBank/DDBJ databases">
        <title>Evolution of Trichinella species and genotypes.</title>
        <authorList>
            <person name="Korhonen P.K."/>
            <person name="Edoardo P."/>
            <person name="Giuseppe L.R."/>
            <person name="Gasser R.B."/>
        </authorList>
    </citation>
    <scope>NUCLEOTIDE SEQUENCE [LARGE SCALE GENOMIC DNA]</scope>
    <source>
        <strain evidence="1">ISS470</strain>
    </source>
</reference>
<keyword evidence="2" id="KW-1185">Reference proteome</keyword>
<dbReference type="EMBL" id="JYDT01000342">
    <property type="protein sequence ID" value="KRY80741.1"/>
    <property type="molecule type" value="Genomic_DNA"/>
</dbReference>
<name>A0A0V1F4M6_TRIPS</name>
<dbReference type="Proteomes" id="UP000054995">
    <property type="component" value="Unassembled WGS sequence"/>
</dbReference>
<organism evidence="1 2">
    <name type="scientific">Trichinella pseudospiralis</name>
    <name type="common">Parasitic roundworm</name>
    <dbReference type="NCBI Taxonomy" id="6337"/>
    <lineage>
        <taxon>Eukaryota</taxon>
        <taxon>Metazoa</taxon>
        <taxon>Ecdysozoa</taxon>
        <taxon>Nematoda</taxon>
        <taxon>Enoplea</taxon>
        <taxon>Dorylaimia</taxon>
        <taxon>Trichinellida</taxon>
        <taxon>Trichinellidae</taxon>
        <taxon>Trichinella</taxon>
    </lineage>
</organism>
<accession>A0A0V1F4M6</accession>
<evidence type="ECO:0000313" key="2">
    <source>
        <dbReference type="Proteomes" id="UP000054995"/>
    </source>
</evidence>
<protein>
    <submittedName>
        <fullName evidence="1">Uncharacterized protein</fullName>
    </submittedName>
</protein>
<evidence type="ECO:0000313" key="1">
    <source>
        <dbReference type="EMBL" id="KRY80741.1"/>
    </source>
</evidence>
<proteinExistence type="predicted"/>